<keyword evidence="2" id="KW-1133">Transmembrane helix</keyword>
<sequence length="347" mass="37623">MSRQLMMVHNIAIVWSIMLPLGLLPLGCLSFHIIQPHVTSKSSTSSSSCLYSTKSSADTEYVSPFNLEEFNNDSSLSNNDNNAVEIWLDLRGSISPSTALELWDLECTDANYNNDGDGGGKKSGAPFTKCLVSPSDKSNSKSEKQMQLQNNIQVLVDNGTNNNHNEQTTESTSSSWGKVLPLQTNTQSMPILPDPLPAMEIISQGQYIILDTTKGWKKVEEEQRLSYLLPLAELISSGATTGGENGGGSGGIGFTCLTKNEVVKVAMWIQSITNNNRSGDGGGGQNVRVKTLENGLVIPDYDDDDVTSDLQKQFGSSRQARLQYAIVVPYDVGLLKTASMLLLNEGF</sequence>
<dbReference type="Proteomes" id="UP001224775">
    <property type="component" value="Unassembled WGS sequence"/>
</dbReference>
<keyword evidence="2" id="KW-0812">Transmembrane</keyword>
<reference evidence="3" key="1">
    <citation type="submission" date="2023-06" db="EMBL/GenBank/DDBJ databases">
        <title>Survivors Of The Sea: Transcriptome response of Skeletonema marinoi to long-term dormancy.</title>
        <authorList>
            <person name="Pinder M.I.M."/>
            <person name="Kourtchenko O."/>
            <person name="Robertson E.K."/>
            <person name="Larsson T."/>
            <person name="Maumus F."/>
            <person name="Osuna-Cruz C.M."/>
            <person name="Vancaester E."/>
            <person name="Stenow R."/>
            <person name="Vandepoele K."/>
            <person name="Ploug H."/>
            <person name="Bruchert V."/>
            <person name="Godhe A."/>
            <person name="Topel M."/>
        </authorList>
    </citation>
    <scope>NUCLEOTIDE SEQUENCE</scope>
    <source>
        <strain evidence="3">R05AC</strain>
    </source>
</reference>
<gene>
    <name evidence="3" type="ORF">QTG54_000242</name>
</gene>
<protein>
    <submittedName>
        <fullName evidence="3">Uncharacterized protein</fullName>
    </submittedName>
</protein>
<keyword evidence="4" id="KW-1185">Reference proteome</keyword>
<evidence type="ECO:0000313" key="4">
    <source>
        <dbReference type="Proteomes" id="UP001224775"/>
    </source>
</evidence>
<feature type="region of interest" description="Disordered" evidence="1">
    <location>
        <begin position="117"/>
        <end position="146"/>
    </location>
</feature>
<organism evidence="3 4">
    <name type="scientific">Skeletonema marinoi</name>
    <dbReference type="NCBI Taxonomy" id="267567"/>
    <lineage>
        <taxon>Eukaryota</taxon>
        <taxon>Sar</taxon>
        <taxon>Stramenopiles</taxon>
        <taxon>Ochrophyta</taxon>
        <taxon>Bacillariophyta</taxon>
        <taxon>Coscinodiscophyceae</taxon>
        <taxon>Thalassiosirophycidae</taxon>
        <taxon>Thalassiosirales</taxon>
        <taxon>Skeletonemataceae</taxon>
        <taxon>Skeletonema</taxon>
        <taxon>Skeletonema marinoi-dohrnii complex</taxon>
    </lineage>
</organism>
<name>A0AAD9DK34_9STRA</name>
<comment type="caution">
    <text evidence="3">The sequence shown here is derived from an EMBL/GenBank/DDBJ whole genome shotgun (WGS) entry which is preliminary data.</text>
</comment>
<evidence type="ECO:0000256" key="2">
    <source>
        <dbReference type="SAM" id="Phobius"/>
    </source>
</evidence>
<dbReference type="EMBL" id="JATAAI010000001">
    <property type="protein sequence ID" value="KAK1748303.1"/>
    <property type="molecule type" value="Genomic_DNA"/>
</dbReference>
<accession>A0AAD9DK34</accession>
<dbReference type="AlphaFoldDB" id="A0AAD9DK34"/>
<evidence type="ECO:0000313" key="3">
    <source>
        <dbReference type="EMBL" id="KAK1748303.1"/>
    </source>
</evidence>
<feature type="transmembrane region" description="Helical" evidence="2">
    <location>
        <begin position="12"/>
        <end position="34"/>
    </location>
</feature>
<proteinExistence type="predicted"/>
<evidence type="ECO:0000256" key="1">
    <source>
        <dbReference type="SAM" id="MobiDB-lite"/>
    </source>
</evidence>
<keyword evidence="2" id="KW-0472">Membrane</keyword>